<feature type="transmembrane region" description="Helical" evidence="3">
    <location>
        <begin position="18"/>
        <end position="36"/>
    </location>
</feature>
<dbReference type="EMBL" id="CACTIH010003650">
    <property type="protein sequence ID" value="CAA2980629.1"/>
    <property type="molecule type" value="Genomic_DNA"/>
</dbReference>
<feature type="compositionally biased region" description="Polar residues" evidence="2">
    <location>
        <begin position="286"/>
        <end position="297"/>
    </location>
</feature>
<evidence type="ECO:0000256" key="2">
    <source>
        <dbReference type="SAM" id="MobiDB-lite"/>
    </source>
</evidence>
<proteinExistence type="predicted"/>
<feature type="region of interest" description="Disordered" evidence="2">
    <location>
        <begin position="463"/>
        <end position="553"/>
    </location>
</feature>
<sequence length="553" mass="63267">MGGGMKGHSGYNSKTRSYMLMLLLAFGAAIFGVMLLHKLRERRIFNLLAEQKDQKIFSLQLLLQKEKEQAQGAKTKMEEMKAKIYNLRTQKTKLNGRLSEMQSTISSLKDEQKALELAIQEMQNEAKIFKEKYGKGSHQNPQVIALSEILRQKEAEIEDLKRHLEKRHLESPVKVWSVSSNDPSNSSVNLTAGTNMSTSGEVKVNDIQDDNGKMHGSSNHEERQNSTYDASNHRDQDEKRMENGMFVDVTRERTEEDESETIEGSQESGFGYGKIDVGKRTDPKYASNNQNEENSFQMGEKRKGENKIETTSEEKKPRNENRELHSTDGKELGTLADFGPLRRFPDFQGGENEEFSVNHKGGMKLDMKSNFTNGRYTLRGKHGHLNRTRGKRWRTLIKHHIESEEDSDSNGAMQGKSDENQDMNTSFRMKNKSTLEHGNIMLPDHVKPIDSEDMSQNVVNLTRSEDSRSFNQHELEKTEQNEKSREEDSTIQQYIDDRDDNEVDKKSGPKEVAEKNDVKMEDIKETASEMSTSTESSTNLEEESEEQNDEPEF</sequence>
<comment type="caution">
    <text evidence="4">The sequence shown here is derived from an EMBL/GenBank/DDBJ whole genome shotgun (WGS) entry which is preliminary data.</text>
</comment>
<gene>
    <name evidence="4" type="ORF">OLEA9_A081854</name>
</gene>
<feature type="region of interest" description="Disordered" evidence="2">
    <location>
        <begin position="402"/>
        <end position="424"/>
    </location>
</feature>
<evidence type="ECO:0000313" key="4">
    <source>
        <dbReference type="EMBL" id="CAA2980629.1"/>
    </source>
</evidence>
<dbReference type="PANTHER" id="PTHR36143">
    <property type="entry name" value="OS08G0177500 PROTEIN"/>
    <property type="match status" value="1"/>
</dbReference>
<keyword evidence="3" id="KW-0472">Membrane</keyword>
<evidence type="ECO:0000256" key="3">
    <source>
        <dbReference type="SAM" id="Phobius"/>
    </source>
</evidence>
<feature type="compositionally biased region" description="Polar residues" evidence="2">
    <location>
        <begin position="190"/>
        <end position="200"/>
    </location>
</feature>
<reference evidence="4 5" key="1">
    <citation type="submission" date="2019-12" db="EMBL/GenBank/DDBJ databases">
        <authorList>
            <person name="Alioto T."/>
            <person name="Alioto T."/>
            <person name="Gomez Garrido J."/>
        </authorList>
    </citation>
    <scope>NUCLEOTIDE SEQUENCE [LARGE SCALE GENOMIC DNA]</scope>
</reference>
<feature type="compositionally biased region" description="Basic and acidic residues" evidence="2">
    <location>
        <begin position="299"/>
        <end position="331"/>
    </location>
</feature>
<feature type="compositionally biased region" description="Basic and acidic residues" evidence="2">
    <location>
        <begin position="203"/>
        <end position="224"/>
    </location>
</feature>
<dbReference type="Gramene" id="OE9A081854T1">
    <property type="protein sequence ID" value="OE9A081854C1"/>
    <property type="gene ID" value="OE9A081854"/>
</dbReference>
<feature type="region of interest" description="Disordered" evidence="2">
    <location>
        <begin position="172"/>
        <end position="337"/>
    </location>
</feature>
<name>A0A8S0RN82_OLEEU</name>
<feature type="coiled-coil region" evidence="1">
    <location>
        <begin position="63"/>
        <end position="170"/>
    </location>
</feature>
<evidence type="ECO:0008006" key="6">
    <source>
        <dbReference type="Google" id="ProtNLM"/>
    </source>
</evidence>
<evidence type="ECO:0000256" key="1">
    <source>
        <dbReference type="SAM" id="Coils"/>
    </source>
</evidence>
<dbReference type="PANTHER" id="PTHR36143:SF4">
    <property type="entry name" value="OS08G0177500 PROTEIN"/>
    <property type="match status" value="1"/>
</dbReference>
<protein>
    <recommendedName>
        <fullName evidence="6">Micronuclear linker histone polyprotein-like protein</fullName>
    </recommendedName>
</protein>
<accession>A0A8S0RN82</accession>
<keyword evidence="3" id="KW-0812">Transmembrane</keyword>
<feature type="compositionally biased region" description="Low complexity" evidence="2">
    <location>
        <begin position="175"/>
        <end position="189"/>
    </location>
</feature>
<feature type="compositionally biased region" description="Basic and acidic residues" evidence="2">
    <location>
        <begin position="503"/>
        <end position="527"/>
    </location>
</feature>
<keyword evidence="1" id="KW-0175">Coiled coil</keyword>
<feature type="compositionally biased region" description="Low complexity" evidence="2">
    <location>
        <begin position="528"/>
        <end position="539"/>
    </location>
</feature>
<dbReference type="Proteomes" id="UP000594638">
    <property type="component" value="Unassembled WGS sequence"/>
</dbReference>
<feature type="compositionally biased region" description="Basic and acidic residues" evidence="2">
    <location>
        <begin position="463"/>
        <end position="488"/>
    </location>
</feature>
<feature type="compositionally biased region" description="Acidic residues" evidence="2">
    <location>
        <begin position="540"/>
        <end position="553"/>
    </location>
</feature>
<keyword evidence="3" id="KW-1133">Transmembrane helix</keyword>
<keyword evidence="5" id="KW-1185">Reference proteome</keyword>
<feature type="compositionally biased region" description="Basic and acidic residues" evidence="2">
    <location>
        <begin position="231"/>
        <end position="242"/>
    </location>
</feature>
<dbReference type="OrthoDB" id="656845at2759"/>
<organism evidence="4 5">
    <name type="scientific">Olea europaea subsp. europaea</name>
    <dbReference type="NCBI Taxonomy" id="158383"/>
    <lineage>
        <taxon>Eukaryota</taxon>
        <taxon>Viridiplantae</taxon>
        <taxon>Streptophyta</taxon>
        <taxon>Embryophyta</taxon>
        <taxon>Tracheophyta</taxon>
        <taxon>Spermatophyta</taxon>
        <taxon>Magnoliopsida</taxon>
        <taxon>eudicotyledons</taxon>
        <taxon>Gunneridae</taxon>
        <taxon>Pentapetalae</taxon>
        <taxon>asterids</taxon>
        <taxon>lamiids</taxon>
        <taxon>Lamiales</taxon>
        <taxon>Oleaceae</taxon>
        <taxon>Oleeae</taxon>
        <taxon>Olea</taxon>
    </lineage>
</organism>
<dbReference type="AlphaFoldDB" id="A0A8S0RN82"/>
<evidence type="ECO:0000313" key="5">
    <source>
        <dbReference type="Proteomes" id="UP000594638"/>
    </source>
</evidence>